<dbReference type="InterPro" id="IPR011467">
    <property type="entry name" value="DUF1573"/>
</dbReference>
<dbReference type="InterPro" id="IPR013783">
    <property type="entry name" value="Ig-like_fold"/>
</dbReference>
<dbReference type="PANTHER" id="PTHR37833">
    <property type="entry name" value="LIPOPROTEIN-RELATED"/>
    <property type="match status" value="1"/>
</dbReference>
<proteinExistence type="predicted"/>
<dbReference type="EMBL" id="CP036264">
    <property type="protein sequence ID" value="QEG00060.1"/>
    <property type="molecule type" value="Genomic_DNA"/>
</dbReference>
<reference evidence="1 2" key="1">
    <citation type="submission" date="2019-02" db="EMBL/GenBank/DDBJ databases">
        <title>Planctomycetal bacteria perform biofilm scaping via a novel small molecule.</title>
        <authorList>
            <person name="Jeske O."/>
            <person name="Boedeker C."/>
            <person name="Wiegand S."/>
            <person name="Breitling P."/>
            <person name="Kallscheuer N."/>
            <person name="Jogler M."/>
            <person name="Rohde M."/>
            <person name="Petersen J."/>
            <person name="Medema M.H."/>
            <person name="Surup F."/>
            <person name="Jogler C."/>
        </authorList>
    </citation>
    <scope>NUCLEOTIDE SEQUENCE [LARGE SCALE GENOMIC DNA]</scope>
    <source>
        <strain evidence="1 2">Mal15</strain>
    </source>
</reference>
<keyword evidence="2" id="KW-1185">Reference proteome</keyword>
<name>A0A5B9MHT1_9BACT</name>
<dbReference type="RefSeq" id="WP_147869360.1">
    <property type="nucleotide sequence ID" value="NZ_CP036264.1"/>
</dbReference>
<dbReference type="AlphaFoldDB" id="A0A5B9MHT1"/>
<protein>
    <recommendedName>
        <fullName evidence="3">DUF1573 domain-containing protein</fullName>
    </recommendedName>
</protein>
<organism evidence="1 2">
    <name type="scientific">Stieleria maiorica</name>
    <dbReference type="NCBI Taxonomy" id="2795974"/>
    <lineage>
        <taxon>Bacteria</taxon>
        <taxon>Pseudomonadati</taxon>
        <taxon>Planctomycetota</taxon>
        <taxon>Planctomycetia</taxon>
        <taxon>Pirellulales</taxon>
        <taxon>Pirellulaceae</taxon>
        <taxon>Stieleria</taxon>
    </lineage>
</organism>
<evidence type="ECO:0008006" key="3">
    <source>
        <dbReference type="Google" id="ProtNLM"/>
    </source>
</evidence>
<dbReference type="Proteomes" id="UP000321353">
    <property type="component" value="Chromosome"/>
</dbReference>
<dbReference type="KEGG" id="smam:Mal15_41280"/>
<gene>
    <name evidence="1" type="ORF">Mal15_41280</name>
</gene>
<dbReference type="Gene3D" id="2.60.40.10">
    <property type="entry name" value="Immunoglobulins"/>
    <property type="match status" value="1"/>
</dbReference>
<evidence type="ECO:0000313" key="2">
    <source>
        <dbReference type="Proteomes" id="UP000321353"/>
    </source>
</evidence>
<evidence type="ECO:0000313" key="1">
    <source>
        <dbReference type="EMBL" id="QEG00060.1"/>
    </source>
</evidence>
<dbReference type="PANTHER" id="PTHR37833:SF1">
    <property type="entry name" value="SIGNAL PEPTIDE PROTEIN"/>
    <property type="match status" value="1"/>
</dbReference>
<sequence length="421" mass="46234">MNKFWLLLGLSFVIGTTCAWTMNYMEYGHREAYFGEITMDGSVTADNVMAKLKEYHSDSAARAELDGKPVHDFGAMSPGSKGSHEFIVKNVGNDVLRLELGASTCKCTLGSLVNNQLAPGESTSVELEWTVSSDKTTFEQSAELRTNDPLRPAIRLVVQGLVISDIEFDPKQIAFGEVLAAEPFEFSTKLYNYYDTDIVPQSAKFGSEELTELSEVEFEPFEVSEADGSHQNARQGFLVKVNVKPGLRQGPLVTNLQVSFKKVGASEEATTDNQTDELSEDTFVALAECAGRVMGPLTILESSAMKSTDGGGYIWTLGRLDADDDLEKKCLVALKGSEKDSTNLTIGETYPSDVIEAEFGKPIGRGQTRLFPLVLKLKAGEELIDLLGKNKDDFGWLWIESDNPKVSRMKVAIKVLIEPRP</sequence>
<accession>A0A5B9MHT1</accession>
<dbReference type="Pfam" id="PF07610">
    <property type="entry name" value="DUF1573"/>
    <property type="match status" value="1"/>
</dbReference>